<evidence type="ECO:0000313" key="3">
    <source>
        <dbReference type="Proteomes" id="UP000594262"/>
    </source>
</evidence>
<accession>A0A7M6DRV7</accession>
<evidence type="ECO:0000313" key="2">
    <source>
        <dbReference type="EnsemblMetazoa" id="CLYHEMP026148.2"/>
    </source>
</evidence>
<feature type="compositionally biased region" description="Polar residues" evidence="1">
    <location>
        <begin position="79"/>
        <end position="94"/>
    </location>
</feature>
<dbReference type="AlphaFoldDB" id="A0A7M6DRV7"/>
<evidence type="ECO:0000256" key="1">
    <source>
        <dbReference type="SAM" id="MobiDB-lite"/>
    </source>
</evidence>
<dbReference type="InterPro" id="IPR027417">
    <property type="entry name" value="P-loop_NTPase"/>
</dbReference>
<dbReference type="SUPFAM" id="SSF52540">
    <property type="entry name" value="P-loop containing nucleoside triphosphate hydrolases"/>
    <property type="match status" value="1"/>
</dbReference>
<organism evidence="2 3">
    <name type="scientific">Clytia hemisphaerica</name>
    <dbReference type="NCBI Taxonomy" id="252671"/>
    <lineage>
        <taxon>Eukaryota</taxon>
        <taxon>Metazoa</taxon>
        <taxon>Cnidaria</taxon>
        <taxon>Hydrozoa</taxon>
        <taxon>Hydroidolina</taxon>
        <taxon>Leptothecata</taxon>
        <taxon>Obeliida</taxon>
        <taxon>Clytiidae</taxon>
        <taxon>Clytia</taxon>
    </lineage>
</organism>
<dbReference type="EnsemblMetazoa" id="CLYHEMT026148.1">
    <property type="protein sequence ID" value="CLYHEMP026148.1"/>
    <property type="gene ID" value="CLYHEMG026148"/>
</dbReference>
<dbReference type="EnsemblMetazoa" id="CLYHEMT026148.2">
    <property type="protein sequence ID" value="CLYHEMP026148.2"/>
    <property type="gene ID" value="CLYHEMG026148"/>
</dbReference>
<feature type="region of interest" description="Disordered" evidence="1">
    <location>
        <begin position="58"/>
        <end position="111"/>
    </location>
</feature>
<dbReference type="OrthoDB" id="5239715at2759"/>
<dbReference type="Gene3D" id="3.40.50.300">
    <property type="entry name" value="P-loop containing nucleotide triphosphate hydrolases"/>
    <property type="match status" value="1"/>
</dbReference>
<sequence length="200" mass="22828">MIRVKARMGGRVPTNMNLHQIKHRKKWTIITTQIKRIENSHFAFSNVKKKITSTFQRRHSVSMHPPSATVQGKQLPIRRSSTTGNQSPRLLRQSSFDESHTAVHKRKTSLRRQVTMAAVRLHEQSQVSGSNPMLDRILQKSQFQLESSSSTPDIKSHLSLKKTHLKTFKIHILGSKSVGKTALTVRFLTGRYIHEYKSAA</sequence>
<name>A0A7M6DRV7_9CNID</name>
<keyword evidence="3" id="KW-1185">Reference proteome</keyword>
<proteinExistence type="predicted"/>
<reference evidence="2" key="1">
    <citation type="submission" date="2021-01" db="UniProtKB">
        <authorList>
            <consortium name="EnsemblMetazoa"/>
        </authorList>
    </citation>
    <scope>IDENTIFICATION</scope>
</reference>
<dbReference type="Proteomes" id="UP000594262">
    <property type="component" value="Unplaced"/>
</dbReference>
<protein>
    <submittedName>
        <fullName evidence="2">Uncharacterized protein</fullName>
    </submittedName>
</protein>